<accession>A0ABY2R268</accession>
<evidence type="ECO:0000313" key="2">
    <source>
        <dbReference type="Proteomes" id="UP000306038"/>
    </source>
</evidence>
<dbReference type="Proteomes" id="UP000306038">
    <property type="component" value="Unassembled WGS sequence"/>
</dbReference>
<keyword evidence="2" id="KW-1185">Reference proteome</keyword>
<dbReference type="EMBL" id="SDLV01000054">
    <property type="protein sequence ID" value="THV56413.1"/>
    <property type="molecule type" value="Genomic_DNA"/>
</dbReference>
<gene>
    <name evidence="1" type="ORF">EK417_19215</name>
</gene>
<protein>
    <submittedName>
        <fullName evidence="1">Uncharacterized protein</fullName>
    </submittedName>
</protein>
<evidence type="ECO:0000313" key="1">
    <source>
        <dbReference type="EMBL" id="THV56413.1"/>
    </source>
</evidence>
<dbReference type="RefSeq" id="WP_136523075.1">
    <property type="nucleotide sequence ID" value="NZ_SDLV01000054.1"/>
</dbReference>
<comment type="caution">
    <text evidence="1">The sequence shown here is derived from an EMBL/GenBank/DDBJ whole genome shotgun (WGS) entry which is preliminary data.</text>
</comment>
<sequence>MILIYGSLVLLFLLKMVFFKSRFLVRGIFLSVSTFWLYETGFQYQPIDKAIEDAVQYFIENPVKNKKTSS</sequence>
<organism evidence="1 2">
    <name type="scientific">Chryseobacterium candidae</name>
    <dbReference type="NCBI Taxonomy" id="1978493"/>
    <lineage>
        <taxon>Bacteria</taxon>
        <taxon>Pseudomonadati</taxon>
        <taxon>Bacteroidota</taxon>
        <taxon>Flavobacteriia</taxon>
        <taxon>Flavobacteriales</taxon>
        <taxon>Weeksellaceae</taxon>
        <taxon>Chryseobacterium group</taxon>
        <taxon>Chryseobacterium</taxon>
    </lineage>
</organism>
<name>A0ABY2R268_9FLAO</name>
<proteinExistence type="predicted"/>
<reference evidence="1 2" key="1">
    <citation type="submission" date="2019-01" db="EMBL/GenBank/DDBJ databases">
        <authorList>
            <person name="B I."/>
            <person name="Ch S."/>
            <person name="Ch V.R."/>
        </authorList>
    </citation>
    <scope>NUCLEOTIDE SEQUENCE [LARGE SCALE GENOMIC DNA]</scope>
    <source>
        <strain evidence="1 2">JC507</strain>
    </source>
</reference>